<dbReference type="Gene3D" id="3.40.50.10610">
    <property type="entry name" value="ABC-type transport auxiliary lipoprotein component"/>
    <property type="match status" value="1"/>
</dbReference>
<accession>A0A1N6WC51</accession>
<name>A0A1N6WC51_9PSED</name>
<dbReference type="AlphaFoldDB" id="A0A1N6WC51"/>
<evidence type="ECO:0000259" key="1">
    <source>
        <dbReference type="Pfam" id="PF03886"/>
    </source>
</evidence>
<dbReference type="Pfam" id="PF03886">
    <property type="entry name" value="ABC_trans_aux"/>
    <property type="match status" value="1"/>
</dbReference>
<feature type="domain" description="ABC-type transport auxiliary lipoprotein component" evidence="1">
    <location>
        <begin position="41"/>
        <end position="187"/>
    </location>
</feature>
<sequence length="228" mass="24836">MMKYMRFAALSLLTGLLAVGGCISRPPAVLFQLDSGSPTIKEKASGLMVLLEPVDLADYLNQSDAVLQRQADGSLVPDLGARWAGNLGDNIDNVMLQRLAGRLSGQRVALEPAAGFEPDIEVRLSISRLDSGPQKPAVLEGQWRLLDRNGKLRDSRLVRLEAAHQGSTADQIRAQSQLLQQLAEQLAGAIEPLSRQIVAARKARPSEPQAPQIPTVEPLRTDVEIYRF</sequence>
<protein>
    <recommendedName>
        <fullName evidence="1">ABC-type transport auxiliary lipoprotein component domain-containing protein</fullName>
    </recommendedName>
</protein>
<dbReference type="EMBL" id="FTMC01000011">
    <property type="protein sequence ID" value="SIQ87530.1"/>
    <property type="molecule type" value="Genomic_DNA"/>
</dbReference>
<dbReference type="InterPro" id="IPR005586">
    <property type="entry name" value="ABC_trans_aux"/>
</dbReference>
<evidence type="ECO:0000313" key="2">
    <source>
        <dbReference type="EMBL" id="SIQ87530.1"/>
    </source>
</evidence>
<organism evidence="2 3">
    <name type="scientific">Pseudomonas flexibilis</name>
    <dbReference type="NCBI Taxonomy" id="706570"/>
    <lineage>
        <taxon>Bacteria</taxon>
        <taxon>Pseudomonadati</taxon>
        <taxon>Pseudomonadota</taxon>
        <taxon>Gammaproteobacteria</taxon>
        <taxon>Pseudomonadales</taxon>
        <taxon>Pseudomonadaceae</taxon>
        <taxon>Pseudomonas</taxon>
    </lineage>
</organism>
<proteinExistence type="predicted"/>
<dbReference type="SUPFAM" id="SSF159594">
    <property type="entry name" value="XCC0632-like"/>
    <property type="match status" value="1"/>
</dbReference>
<dbReference type="PROSITE" id="PS51257">
    <property type="entry name" value="PROKAR_LIPOPROTEIN"/>
    <property type="match status" value="1"/>
</dbReference>
<dbReference type="Proteomes" id="UP000186079">
    <property type="component" value="Unassembled WGS sequence"/>
</dbReference>
<gene>
    <name evidence="2" type="ORF">SAMN05421672_11133</name>
</gene>
<reference evidence="2 3" key="1">
    <citation type="submission" date="2017-01" db="EMBL/GenBank/DDBJ databases">
        <authorList>
            <person name="Mah S.A."/>
            <person name="Swanson W.J."/>
            <person name="Moy G.W."/>
            <person name="Vacquier V.D."/>
        </authorList>
    </citation>
    <scope>NUCLEOTIDE SEQUENCE [LARGE SCALE GENOMIC DNA]</scope>
    <source>
        <strain evidence="2 3">ATCC 29606</strain>
    </source>
</reference>
<evidence type="ECO:0000313" key="3">
    <source>
        <dbReference type="Proteomes" id="UP000186079"/>
    </source>
</evidence>